<comment type="caution">
    <text evidence="2">The sequence shown here is derived from an EMBL/GenBank/DDBJ whole genome shotgun (WGS) entry which is preliminary data.</text>
</comment>
<gene>
    <name evidence="2" type="ORF">R5R35_014354</name>
</gene>
<organism evidence="2 3">
    <name type="scientific">Gryllus longicercus</name>
    <dbReference type="NCBI Taxonomy" id="2509291"/>
    <lineage>
        <taxon>Eukaryota</taxon>
        <taxon>Metazoa</taxon>
        <taxon>Ecdysozoa</taxon>
        <taxon>Arthropoda</taxon>
        <taxon>Hexapoda</taxon>
        <taxon>Insecta</taxon>
        <taxon>Pterygota</taxon>
        <taxon>Neoptera</taxon>
        <taxon>Polyneoptera</taxon>
        <taxon>Orthoptera</taxon>
        <taxon>Ensifera</taxon>
        <taxon>Gryllidea</taxon>
        <taxon>Grylloidea</taxon>
        <taxon>Gryllidae</taxon>
        <taxon>Gryllinae</taxon>
        <taxon>Gryllus</taxon>
    </lineage>
</organism>
<evidence type="ECO:0000313" key="3">
    <source>
        <dbReference type="Proteomes" id="UP001378592"/>
    </source>
</evidence>
<evidence type="ECO:0000313" key="2">
    <source>
        <dbReference type="EMBL" id="KAK7866489.1"/>
    </source>
</evidence>
<sequence>MARLPSVTCCCVALSLMLLLAHAAPSYGDYDSVRDLYELLLQKEALEGRLAPPQPQQAHELVRKSNRSPSLRLRFGRRADPLFTGSSFLDHSSVEGPVEN</sequence>
<reference evidence="2 3" key="1">
    <citation type="submission" date="2024-03" db="EMBL/GenBank/DDBJ databases">
        <title>The genome assembly and annotation of the cricket Gryllus longicercus Weissman &amp; Gray.</title>
        <authorList>
            <person name="Szrajer S."/>
            <person name="Gray D."/>
            <person name="Ylla G."/>
        </authorList>
    </citation>
    <scope>NUCLEOTIDE SEQUENCE [LARGE SCALE GENOMIC DNA]</scope>
    <source>
        <strain evidence="2">DAG 2021-001</strain>
        <tissue evidence="2">Whole body minus gut</tissue>
    </source>
</reference>
<evidence type="ECO:0000256" key="1">
    <source>
        <dbReference type="SAM" id="SignalP"/>
    </source>
</evidence>
<protein>
    <recommendedName>
        <fullName evidence="4">Short neuropeptide F</fullName>
    </recommendedName>
</protein>
<proteinExistence type="predicted"/>
<dbReference type="EMBL" id="JAZDUA010000146">
    <property type="protein sequence ID" value="KAK7866489.1"/>
    <property type="molecule type" value="Genomic_DNA"/>
</dbReference>
<dbReference type="AlphaFoldDB" id="A0AAN9Z8C7"/>
<keyword evidence="3" id="KW-1185">Reference proteome</keyword>
<evidence type="ECO:0008006" key="4">
    <source>
        <dbReference type="Google" id="ProtNLM"/>
    </source>
</evidence>
<feature type="chain" id="PRO_5043055288" description="Short neuropeptide F" evidence="1">
    <location>
        <begin position="24"/>
        <end position="100"/>
    </location>
</feature>
<name>A0AAN9Z8C7_9ORTH</name>
<feature type="signal peptide" evidence="1">
    <location>
        <begin position="1"/>
        <end position="23"/>
    </location>
</feature>
<keyword evidence="1" id="KW-0732">Signal</keyword>
<dbReference type="Proteomes" id="UP001378592">
    <property type="component" value="Unassembled WGS sequence"/>
</dbReference>
<accession>A0AAN9Z8C7</accession>